<evidence type="ECO:0000313" key="4">
    <source>
        <dbReference type="EMBL" id="OTP24878.1"/>
    </source>
</evidence>
<evidence type="ECO:0000256" key="1">
    <source>
        <dbReference type="SAM" id="Phobius"/>
    </source>
</evidence>
<name>A0A242KV06_ENTMU</name>
<dbReference type="RefSeq" id="WP_086335556.1">
    <property type="nucleotide sequence ID" value="NZ_NGMS01000004.1"/>
</dbReference>
<evidence type="ECO:0000259" key="3">
    <source>
        <dbReference type="Pfam" id="PF11797"/>
    </source>
</evidence>
<accession>A0A242KV06</accession>
<keyword evidence="1" id="KW-0812">Transmembrane</keyword>
<protein>
    <submittedName>
        <fullName evidence="4">Uncharacterized protein</fullName>
    </submittedName>
</protein>
<evidence type="ECO:0000313" key="5">
    <source>
        <dbReference type="Proteomes" id="UP000195024"/>
    </source>
</evidence>
<dbReference type="Proteomes" id="UP000195024">
    <property type="component" value="Unassembled WGS sequence"/>
</dbReference>
<gene>
    <name evidence="4" type="ORF">A5802_003033</name>
</gene>
<dbReference type="Pfam" id="PF06030">
    <property type="entry name" value="WxLIP_PGBD"/>
    <property type="match status" value="1"/>
</dbReference>
<keyword evidence="1" id="KW-1133">Transmembrane helix</keyword>
<dbReference type="InterPro" id="IPR010317">
    <property type="entry name" value="WxLIP_PGBD"/>
</dbReference>
<dbReference type="AlphaFoldDB" id="A0A242KV06"/>
<evidence type="ECO:0000259" key="2">
    <source>
        <dbReference type="Pfam" id="PF06030"/>
    </source>
</evidence>
<comment type="caution">
    <text evidence="4">The sequence shown here is derived from an EMBL/GenBank/DDBJ whole genome shotgun (WGS) entry which is preliminary data.</text>
</comment>
<feature type="domain" description="WxL Interacting Protein peptidoglycan binding" evidence="2">
    <location>
        <begin position="14"/>
        <end position="132"/>
    </location>
</feature>
<sequence length="311" mass="35082">MSCKNVEANENISFSIQPLTSEEEPNQQGYYDFQGYPGQSEHVKIRVSNLSDKDIIVRSTVNSASTGQAGIPNYGSTDKIDDTLLYPMNMLTKLSEESINLTANESKIIEVTINYPKEDWEGQILGGLRFTKETDEKKEGTITQEIAYTIGIILEMKDGHLPQNELVLNDIGIGQRNYRNFIEANIQNTKAVIVENLEIESRVINKKGKEVYQYDVKKMRMAPNSNFDFGIPTSDVPLQPGRYTLIIHAIADEKEYDFKKEFTISADEASEFNKSAVNLEVANNHWPYIIIGSLTLVILALLGLLYKKRAN</sequence>
<reference evidence="4 5" key="1">
    <citation type="submission" date="2017-05" db="EMBL/GenBank/DDBJ databases">
        <title>The Genome Sequence of Enterococcus mundtii 6B1_DIV0119.</title>
        <authorList>
            <consortium name="The Broad Institute Genomics Platform"/>
            <consortium name="The Broad Institute Genomic Center for Infectious Diseases"/>
            <person name="Earl A."/>
            <person name="Manson A."/>
            <person name="Schwartman J."/>
            <person name="Gilmore M."/>
            <person name="Abouelleil A."/>
            <person name="Cao P."/>
            <person name="Chapman S."/>
            <person name="Cusick C."/>
            <person name="Shea T."/>
            <person name="Young S."/>
            <person name="Neafsey D."/>
            <person name="Nusbaum C."/>
            <person name="Birren B."/>
        </authorList>
    </citation>
    <scope>NUCLEOTIDE SEQUENCE [LARGE SCALE GENOMIC DNA]</scope>
    <source>
        <strain evidence="4 5">6B1_DIV0119</strain>
    </source>
</reference>
<proteinExistence type="predicted"/>
<dbReference type="EMBL" id="NGMS01000004">
    <property type="protein sequence ID" value="OTP24878.1"/>
    <property type="molecule type" value="Genomic_DNA"/>
</dbReference>
<dbReference type="InterPro" id="IPR021759">
    <property type="entry name" value="WxLIP_HBD"/>
</dbReference>
<keyword evidence="1" id="KW-0472">Membrane</keyword>
<organism evidence="4 5">
    <name type="scientific">Enterococcus mundtii</name>
    <dbReference type="NCBI Taxonomy" id="53346"/>
    <lineage>
        <taxon>Bacteria</taxon>
        <taxon>Bacillati</taxon>
        <taxon>Bacillota</taxon>
        <taxon>Bacilli</taxon>
        <taxon>Lactobacillales</taxon>
        <taxon>Enterococcaceae</taxon>
        <taxon>Enterococcus</taxon>
    </lineage>
</organism>
<feature type="transmembrane region" description="Helical" evidence="1">
    <location>
        <begin position="286"/>
        <end position="306"/>
    </location>
</feature>
<dbReference type="Pfam" id="PF11797">
    <property type="entry name" value="WxLIP_HBD"/>
    <property type="match status" value="1"/>
</dbReference>
<feature type="domain" description="WxL Interacting Protein host binding" evidence="3">
    <location>
        <begin position="138"/>
        <end position="274"/>
    </location>
</feature>